<name>A0ABQ0C0W4_9FIRM</name>
<comment type="caution">
    <text evidence="1">The sequence shown here is derived from an EMBL/GenBank/DDBJ whole genome shotgun (WGS) entry which is preliminary data.</text>
</comment>
<evidence type="ECO:0000313" key="2">
    <source>
        <dbReference type="Proteomes" id="UP001600941"/>
    </source>
</evidence>
<dbReference type="Pfam" id="PF12646">
    <property type="entry name" value="DUF3783"/>
    <property type="match status" value="1"/>
</dbReference>
<accession>A0ABQ0C0W4</accession>
<dbReference type="EMBL" id="BAABZQ010000001">
    <property type="protein sequence ID" value="GAA6502424.1"/>
    <property type="molecule type" value="Genomic_DNA"/>
</dbReference>
<organism evidence="1 2">
    <name type="scientific">Blautia parvula</name>
    <dbReference type="NCBI Taxonomy" id="2877527"/>
    <lineage>
        <taxon>Bacteria</taxon>
        <taxon>Bacillati</taxon>
        <taxon>Bacillota</taxon>
        <taxon>Clostridia</taxon>
        <taxon>Lachnospirales</taxon>
        <taxon>Lachnospiraceae</taxon>
        <taxon>Blautia</taxon>
    </lineage>
</organism>
<protein>
    <recommendedName>
        <fullName evidence="3">DUF3783 domain-containing protein</fullName>
    </recommendedName>
</protein>
<dbReference type="InterPro" id="IPR016621">
    <property type="entry name" value="UCP014543"/>
</dbReference>
<reference evidence="1 2" key="1">
    <citation type="submission" date="2024-04" db="EMBL/GenBank/DDBJ databases">
        <title>Defined microbial consortia suppress multidrug-resistant proinflammatory Enterobacteriaceae via ecological control.</title>
        <authorList>
            <person name="Furuichi M."/>
            <person name="Kawaguchi T."/>
            <person name="Pust M."/>
            <person name="Yasuma K."/>
            <person name="Plichta D."/>
            <person name="Hasegawa N."/>
            <person name="Ohya T."/>
            <person name="Bhattarai S."/>
            <person name="Sasajima S."/>
            <person name="Aoto Y."/>
            <person name="Tuganbaev T."/>
            <person name="Yaginuma M."/>
            <person name="Ueda M."/>
            <person name="Okahashi N."/>
            <person name="Amafuji K."/>
            <person name="Kiridooshi Y."/>
            <person name="Sugita K."/>
            <person name="Strazar M."/>
            <person name="Skelly A."/>
            <person name="Suda W."/>
            <person name="Hattori M."/>
            <person name="Nakamoto N."/>
            <person name="Caballero S."/>
            <person name="Norman J."/>
            <person name="Olle B."/>
            <person name="Tanoue T."/>
            <person name="Arita M."/>
            <person name="Bucci V."/>
            <person name="Atarashi K."/>
            <person name="Xavier R."/>
            <person name="Honda K."/>
        </authorList>
    </citation>
    <scope>NUCLEOTIDE SEQUENCE [LARGE SCALE GENOMIC DNA]</scope>
    <source>
        <strain evidence="2">k34-0107-D12</strain>
    </source>
</reference>
<gene>
    <name evidence="1" type="ORF">K340107D12_52400</name>
</gene>
<sequence>MIRRPNILYYNNGQTEKGKVLEKAARRMGFDFTPILPQNVLQTVGYLAKIKGFPQRKISVLENLPSIPVDVMVMCNFTDDNLNHLLRMMKNGELPSVALKAVLTSQNCFWTFAHLVKELEEEHRDFMEREEEEK</sequence>
<dbReference type="Proteomes" id="UP001600941">
    <property type="component" value="Unassembled WGS sequence"/>
</dbReference>
<dbReference type="RefSeq" id="WP_052099662.1">
    <property type="nucleotide sequence ID" value="NZ_AP031413.1"/>
</dbReference>
<keyword evidence="2" id="KW-1185">Reference proteome</keyword>
<evidence type="ECO:0008006" key="3">
    <source>
        <dbReference type="Google" id="ProtNLM"/>
    </source>
</evidence>
<proteinExistence type="predicted"/>
<evidence type="ECO:0000313" key="1">
    <source>
        <dbReference type="EMBL" id="GAA6502424.1"/>
    </source>
</evidence>